<feature type="compositionally biased region" description="Low complexity" evidence="1">
    <location>
        <begin position="14"/>
        <end position="26"/>
    </location>
</feature>
<evidence type="ECO:0000313" key="2">
    <source>
        <dbReference type="EMBL" id="AWV89212.1"/>
    </source>
</evidence>
<evidence type="ECO:0000313" key="3">
    <source>
        <dbReference type="Proteomes" id="UP000249799"/>
    </source>
</evidence>
<gene>
    <name evidence="2" type="ORF">DN745_07605</name>
</gene>
<sequence>MSLVAACDNSNKTPAGQEGAAVAQAEPADEKASEEPAEKPEGEKAEDAAPEEAKKERVIAPEDRVEVSAMEFKKENFPGKLPAGEVLGGIAFVDSLGDNYVVFTRNELPSQKEYSGNTALHIKHMVKKGDEVREVRSYVEKVLDCEFDTILTPEFGDWSVADLDNDGIGEAIFAYTADCTSDLSPNKYKLFVTEDGAKYVLRGRTAIKEEGMEPMGGEFKADEMPDAFSKKAEELWTKLSRKVWQD</sequence>
<name>A0A2Z4FJU8_9DELT</name>
<keyword evidence="3" id="KW-1185">Reference proteome</keyword>
<reference evidence="2 3" key="1">
    <citation type="submission" date="2018-06" db="EMBL/GenBank/DDBJ databases">
        <title>Lujinxingia sediminis gen. nov. sp. nov., a new facultative anaerobic member of the class Deltaproteobacteria, and proposal of Lujinxingaceae fam. nov.</title>
        <authorList>
            <person name="Guo L.-Y."/>
            <person name="Li C.-M."/>
            <person name="Wang S."/>
            <person name="Du Z.-J."/>
        </authorList>
    </citation>
    <scope>NUCLEOTIDE SEQUENCE [LARGE SCALE GENOMIC DNA]</scope>
    <source>
        <strain evidence="2 3">FA350</strain>
    </source>
</reference>
<feature type="compositionally biased region" description="Basic and acidic residues" evidence="1">
    <location>
        <begin position="28"/>
        <end position="58"/>
    </location>
</feature>
<proteinExistence type="predicted"/>
<feature type="region of interest" description="Disordered" evidence="1">
    <location>
        <begin position="1"/>
        <end position="58"/>
    </location>
</feature>
<dbReference type="NCBIfam" id="NF046077">
    <property type="entry name" value="LPS_M949_RS01915"/>
    <property type="match status" value="1"/>
</dbReference>
<dbReference type="EMBL" id="CP030032">
    <property type="protein sequence ID" value="AWV89212.1"/>
    <property type="molecule type" value="Genomic_DNA"/>
</dbReference>
<protein>
    <submittedName>
        <fullName evidence="2">Uncharacterized protein</fullName>
    </submittedName>
</protein>
<dbReference type="Proteomes" id="UP000249799">
    <property type="component" value="Chromosome"/>
</dbReference>
<organism evidence="2 3">
    <name type="scientific">Bradymonas sediminis</name>
    <dbReference type="NCBI Taxonomy" id="1548548"/>
    <lineage>
        <taxon>Bacteria</taxon>
        <taxon>Deltaproteobacteria</taxon>
        <taxon>Bradymonadales</taxon>
        <taxon>Bradymonadaceae</taxon>
        <taxon>Bradymonas</taxon>
    </lineage>
</organism>
<dbReference type="OrthoDB" id="8585774at2"/>
<dbReference type="KEGG" id="bsed:DN745_07605"/>
<dbReference type="AlphaFoldDB" id="A0A2Z4FJU8"/>
<evidence type="ECO:0000256" key="1">
    <source>
        <dbReference type="SAM" id="MobiDB-lite"/>
    </source>
</evidence>
<dbReference type="InterPro" id="IPR058148">
    <property type="entry name" value="M949_RS01915-like_dom"/>
</dbReference>
<accession>A0A2Z4FJU8</accession>